<name>A0A2J8VE86_PONAB</name>
<protein>
    <submittedName>
        <fullName evidence="1">SP4 isoform 3</fullName>
    </submittedName>
</protein>
<feature type="non-terminal residue" evidence="1">
    <location>
        <position position="56"/>
    </location>
</feature>
<dbReference type="EMBL" id="NDHI03003421">
    <property type="protein sequence ID" value="PNJ55833.1"/>
    <property type="molecule type" value="Genomic_DNA"/>
</dbReference>
<evidence type="ECO:0000313" key="1">
    <source>
        <dbReference type="EMBL" id="PNJ55833.1"/>
    </source>
</evidence>
<comment type="caution">
    <text evidence="1">The sequence shown here is derived from an EMBL/GenBank/DDBJ whole genome shotgun (WGS) entry which is preliminary data.</text>
</comment>
<dbReference type="AlphaFoldDB" id="A0A2J8VE86"/>
<accession>A0A2J8VE86</accession>
<organism evidence="1">
    <name type="scientific">Pongo abelii</name>
    <name type="common">Sumatran orangutan</name>
    <name type="synonym">Pongo pygmaeus abelii</name>
    <dbReference type="NCBI Taxonomy" id="9601"/>
    <lineage>
        <taxon>Eukaryota</taxon>
        <taxon>Metazoa</taxon>
        <taxon>Chordata</taxon>
        <taxon>Craniata</taxon>
        <taxon>Vertebrata</taxon>
        <taxon>Euteleostomi</taxon>
        <taxon>Mammalia</taxon>
        <taxon>Eutheria</taxon>
        <taxon>Euarchontoglires</taxon>
        <taxon>Primates</taxon>
        <taxon>Haplorrhini</taxon>
        <taxon>Catarrhini</taxon>
        <taxon>Hominidae</taxon>
        <taxon>Pongo</taxon>
    </lineage>
</organism>
<reference evidence="1" key="1">
    <citation type="submission" date="2017-12" db="EMBL/GenBank/DDBJ databases">
        <title>High-resolution comparative analysis of great ape genomes.</title>
        <authorList>
            <person name="Pollen A."/>
            <person name="Hastie A."/>
            <person name="Hormozdiari F."/>
            <person name="Dougherty M."/>
            <person name="Liu R."/>
            <person name="Chaisson M."/>
            <person name="Hoppe E."/>
            <person name="Hill C."/>
            <person name="Pang A."/>
            <person name="Hillier L."/>
            <person name="Baker C."/>
            <person name="Armstrong J."/>
            <person name="Shendure J."/>
            <person name="Paten B."/>
            <person name="Wilson R."/>
            <person name="Chao H."/>
            <person name="Schneider V."/>
            <person name="Ventura M."/>
            <person name="Kronenberg Z."/>
            <person name="Murali S."/>
            <person name="Gordon D."/>
            <person name="Cantsilieris S."/>
            <person name="Munson K."/>
            <person name="Nelson B."/>
            <person name="Raja A."/>
            <person name="Underwood J."/>
            <person name="Diekhans M."/>
            <person name="Fiddes I."/>
            <person name="Haussler D."/>
            <person name="Eichler E."/>
        </authorList>
    </citation>
    <scope>NUCLEOTIDE SEQUENCE [LARGE SCALE GENOMIC DNA]</scope>
    <source>
        <strain evidence="1">Susie</strain>
    </source>
</reference>
<gene>
    <name evidence="1" type="ORF">CR201_G0019583</name>
</gene>
<proteinExistence type="predicted"/>
<sequence length="56" mass="5715">MSGQQQGQDGVKVQQATIAPVTVAVGGIANATIGAVSPDQLTQVHLQQGQQTSDQE</sequence>